<name>A0ABN8IWZ1_9NEOP</name>
<evidence type="ECO:0000313" key="1">
    <source>
        <dbReference type="EMBL" id="CAH2066661.1"/>
    </source>
</evidence>
<feature type="non-terminal residue" evidence="1">
    <location>
        <position position="157"/>
    </location>
</feature>
<dbReference type="EMBL" id="OW152816">
    <property type="protein sequence ID" value="CAH2066661.1"/>
    <property type="molecule type" value="Genomic_DNA"/>
</dbReference>
<protein>
    <submittedName>
        <fullName evidence="1">Uncharacterized protein</fullName>
    </submittedName>
</protein>
<gene>
    <name evidence="1" type="ORF">IPOD504_LOCUS13529</name>
</gene>
<evidence type="ECO:0000313" key="2">
    <source>
        <dbReference type="Proteomes" id="UP000837857"/>
    </source>
</evidence>
<sequence length="157" mass="17298">MDEFQKEVRTSIPAASPSSNINAQFSAFRTFVLSALENLQLQLQLLSRQQDEMEVRMRRKMLLLHGVPEVRDENPLQCITRNRFGVSRCWTRDGSIVILGRDGTRHRVVSVAEVNVIPDEAGSSSATSTAVTAATVVAAPSAPKPSITGRVRKPIKK</sequence>
<reference evidence="1" key="1">
    <citation type="submission" date="2022-03" db="EMBL/GenBank/DDBJ databases">
        <authorList>
            <person name="Martin H S."/>
        </authorList>
    </citation>
    <scope>NUCLEOTIDE SEQUENCE</scope>
</reference>
<organism evidence="1 2">
    <name type="scientific">Iphiclides podalirius</name>
    <name type="common">scarce swallowtail</name>
    <dbReference type="NCBI Taxonomy" id="110791"/>
    <lineage>
        <taxon>Eukaryota</taxon>
        <taxon>Metazoa</taxon>
        <taxon>Ecdysozoa</taxon>
        <taxon>Arthropoda</taxon>
        <taxon>Hexapoda</taxon>
        <taxon>Insecta</taxon>
        <taxon>Pterygota</taxon>
        <taxon>Neoptera</taxon>
        <taxon>Endopterygota</taxon>
        <taxon>Lepidoptera</taxon>
        <taxon>Glossata</taxon>
        <taxon>Ditrysia</taxon>
        <taxon>Papilionoidea</taxon>
        <taxon>Papilionidae</taxon>
        <taxon>Papilioninae</taxon>
        <taxon>Iphiclides</taxon>
    </lineage>
</organism>
<accession>A0ABN8IWZ1</accession>
<proteinExistence type="predicted"/>
<keyword evidence="2" id="KW-1185">Reference proteome</keyword>
<dbReference type="Proteomes" id="UP000837857">
    <property type="component" value="Chromosome 4"/>
</dbReference>